<organism evidence="1 2">
    <name type="scientific">Paramagnetospirillum kuznetsovii</name>
    <dbReference type="NCBI Taxonomy" id="2053833"/>
    <lineage>
        <taxon>Bacteria</taxon>
        <taxon>Pseudomonadati</taxon>
        <taxon>Pseudomonadota</taxon>
        <taxon>Alphaproteobacteria</taxon>
        <taxon>Rhodospirillales</taxon>
        <taxon>Magnetospirillaceae</taxon>
        <taxon>Paramagnetospirillum</taxon>
    </lineage>
</organism>
<protein>
    <submittedName>
        <fullName evidence="1">Uncharacterized protein</fullName>
    </submittedName>
</protein>
<dbReference type="RefSeq" id="WP_112142047.1">
    <property type="nucleotide sequence ID" value="NZ_PGTO01000001.1"/>
</dbReference>
<sequence>MDHTVFDPGWWTTAVELPVLGGLAMLLWRTRQETDHRVDELEHRLEIGLGQARDALSAYKLEVAKSYATTGYLKDVEHRLTEHLVRIEAKLDGCQGCVK</sequence>
<evidence type="ECO:0000313" key="2">
    <source>
        <dbReference type="Proteomes" id="UP000251075"/>
    </source>
</evidence>
<accession>A0A364P3E6</accession>
<proteinExistence type="predicted"/>
<name>A0A364P3E6_9PROT</name>
<evidence type="ECO:0000313" key="1">
    <source>
        <dbReference type="EMBL" id="RAU23816.1"/>
    </source>
</evidence>
<keyword evidence="2" id="KW-1185">Reference proteome</keyword>
<dbReference type="Proteomes" id="UP000251075">
    <property type="component" value="Unassembled WGS sequence"/>
</dbReference>
<dbReference type="OrthoDB" id="8449338at2"/>
<dbReference type="EMBL" id="PGTO01000001">
    <property type="protein sequence ID" value="RAU23816.1"/>
    <property type="molecule type" value="Genomic_DNA"/>
</dbReference>
<gene>
    <name evidence="1" type="ORF">CU669_01630</name>
</gene>
<dbReference type="AlphaFoldDB" id="A0A364P3E6"/>
<reference evidence="1 2" key="1">
    <citation type="submission" date="2017-11" db="EMBL/GenBank/DDBJ databases">
        <title>Draft genome sequence of magnetotactic bacterium Magnetospirillum kuznetsovii LBB-42.</title>
        <authorList>
            <person name="Grouzdev D.S."/>
            <person name="Rysina M.S."/>
            <person name="Baslerov R.V."/>
            <person name="Koziaeva V."/>
        </authorList>
    </citation>
    <scope>NUCLEOTIDE SEQUENCE [LARGE SCALE GENOMIC DNA]</scope>
    <source>
        <strain evidence="1 2">LBB-42</strain>
    </source>
</reference>
<comment type="caution">
    <text evidence="1">The sequence shown here is derived from an EMBL/GenBank/DDBJ whole genome shotgun (WGS) entry which is preliminary data.</text>
</comment>